<name>A0ABU1HNC9_9MICO</name>
<gene>
    <name evidence="1" type="ORF">QE375_001097</name>
</gene>
<evidence type="ECO:0000313" key="1">
    <source>
        <dbReference type="EMBL" id="MDR6141543.1"/>
    </source>
</evidence>
<reference evidence="1 2" key="1">
    <citation type="submission" date="2023-08" db="EMBL/GenBank/DDBJ databases">
        <title>Functional and genomic diversity of the sorghum phyllosphere microbiome.</title>
        <authorList>
            <person name="Shade A."/>
        </authorList>
    </citation>
    <scope>NUCLEOTIDE SEQUENCE [LARGE SCALE GENOMIC DNA]</scope>
    <source>
        <strain evidence="1 2">SORGH_AS_0445</strain>
    </source>
</reference>
<protein>
    <submittedName>
        <fullName evidence="1">Pimeloyl-ACP methyl ester carboxylesterase</fullName>
    </submittedName>
</protein>
<evidence type="ECO:0000313" key="2">
    <source>
        <dbReference type="Proteomes" id="UP001249291"/>
    </source>
</evidence>
<organism evidence="1 2">
    <name type="scientific">Microbacterium foliorum</name>
    <dbReference type="NCBI Taxonomy" id="104336"/>
    <lineage>
        <taxon>Bacteria</taxon>
        <taxon>Bacillati</taxon>
        <taxon>Actinomycetota</taxon>
        <taxon>Actinomycetes</taxon>
        <taxon>Micrococcales</taxon>
        <taxon>Microbacteriaceae</taxon>
        <taxon>Microbacterium</taxon>
    </lineage>
</organism>
<dbReference type="Proteomes" id="UP001249291">
    <property type="component" value="Unassembled WGS sequence"/>
</dbReference>
<comment type="caution">
    <text evidence="1">The sequence shown here is derived from an EMBL/GenBank/DDBJ whole genome shotgun (WGS) entry which is preliminary data.</text>
</comment>
<dbReference type="SUPFAM" id="SSF53474">
    <property type="entry name" value="alpha/beta-Hydrolases"/>
    <property type="match status" value="1"/>
</dbReference>
<sequence>MGAIRTLRRAAWWIADYTYAVYWQLRAAVDRRDAASFATGSEAPIVILPGVYETWRFMQPLITALHARGHPVHVLDSLRHNRRPVIESAQLMTDFLESAQLTDALIVAHSKGGLAGKMAMAGPSGFRVRAMVAVATPFGGSRYARMLPVRSLRAFSPSDPSIMQLARQVDVNRRIVSIYAAFDPHIPEGSELSGAMKNVRLDSGGHFRVLADPRVLAEVAALSER</sequence>
<dbReference type="RefSeq" id="WP_042536650.1">
    <property type="nucleotide sequence ID" value="NZ_CP019892.1"/>
</dbReference>
<dbReference type="Gene3D" id="3.40.50.1820">
    <property type="entry name" value="alpha/beta hydrolase"/>
    <property type="match status" value="1"/>
</dbReference>
<accession>A0ABU1HNC9</accession>
<proteinExistence type="predicted"/>
<dbReference type="InterPro" id="IPR029058">
    <property type="entry name" value="AB_hydrolase_fold"/>
</dbReference>
<keyword evidence="2" id="KW-1185">Reference proteome</keyword>
<dbReference type="EMBL" id="JAVIZQ010000001">
    <property type="protein sequence ID" value="MDR6141543.1"/>
    <property type="molecule type" value="Genomic_DNA"/>
</dbReference>